<dbReference type="InterPro" id="IPR037171">
    <property type="entry name" value="NagB/RpiA_transferase-like"/>
</dbReference>
<evidence type="ECO:0000313" key="3">
    <source>
        <dbReference type="EMBL" id="MDR6245145.1"/>
    </source>
</evidence>
<dbReference type="InterPro" id="IPR004788">
    <property type="entry name" value="Ribose5P_isomerase_type_A"/>
</dbReference>
<dbReference type="EMBL" id="JAVDQH010000012">
    <property type="protein sequence ID" value="MDR6245145.1"/>
    <property type="molecule type" value="Genomic_DNA"/>
</dbReference>
<dbReference type="HAMAP" id="MF_00170">
    <property type="entry name" value="Rib_5P_isom_A"/>
    <property type="match status" value="1"/>
</dbReference>
<feature type="active site" description="Proton acceptor" evidence="2">
    <location>
        <position position="102"/>
    </location>
</feature>
<dbReference type="Pfam" id="PF06026">
    <property type="entry name" value="Rib_5-P_isom_A"/>
    <property type="match status" value="1"/>
</dbReference>
<dbReference type="SUPFAM" id="SSF75445">
    <property type="entry name" value="D-ribose-5-phosphate isomerase (RpiA), lid domain"/>
    <property type="match status" value="1"/>
</dbReference>
<comment type="caution">
    <text evidence="3">The sequence shown here is derived from an EMBL/GenBank/DDBJ whole genome shotgun (WGS) entry which is preliminary data.</text>
</comment>
<sequence length="225" mass="24253">MNIKQLAAEKAVDWVEDGMTVGLGTGSTAVYAIRKIGELVQQGMRIQAVATSEESEKLARELSIPILPFAEVGTIDLTIDGADEVDPDLNLIKGGGGALLREKIVAARSRQVMIVAGENKVVKRLGEFPLPVEVVTFAHEWTIQKLESLGCTPVLRKTDSGEVFITDNGNYTVDCHFNEILNPARMHRQLNDIPGVVDNGLFIGLASAVVVAYNSGTIEVKRAGQ</sequence>
<dbReference type="PANTHER" id="PTHR11934:SF0">
    <property type="entry name" value="RIBOSE-5-PHOSPHATE ISOMERASE"/>
    <property type="match status" value="1"/>
</dbReference>
<dbReference type="GO" id="GO:0004751">
    <property type="term" value="F:ribose-5-phosphate isomerase activity"/>
    <property type="evidence" value="ECO:0007669"/>
    <property type="project" value="UniProtKB-EC"/>
</dbReference>
<dbReference type="Gene3D" id="3.30.70.260">
    <property type="match status" value="1"/>
</dbReference>
<reference evidence="3 4" key="1">
    <citation type="submission" date="2023-07" db="EMBL/GenBank/DDBJ databases">
        <title>Genomic Encyclopedia of Type Strains, Phase IV (KMG-IV): sequencing the most valuable type-strain genomes for metagenomic binning, comparative biology and taxonomic classification.</title>
        <authorList>
            <person name="Goeker M."/>
        </authorList>
    </citation>
    <scope>NUCLEOTIDE SEQUENCE [LARGE SCALE GENOMIC DNA]</scope>
    <source>
        <strain evidence="3 4">DSM 22170</strain>
    </source>
</reference>
<dbReference type="InterPro" id="IPR020672">
    <property type="entry name" value="Ribose5P_isomerase_typA_subgr"/>
</dbReference>
<comment type="subunit">
    <text evidence="2">Homodimer.</text>
</comment>
<dbReference type="RefSeq" id="WP_188776556.1">
    <property type="nucleotide sequence ID" value="NZ_BMMB01000007.1"/>
</dbReference>
<dbReference type="SUPFAM" id="SSF100950">
    <property type="entry name" value="NagB/RpiA/CoA transferase-like"/>
    <property type="match status" value="1"/>
</dbReference>
<comment type="catalytic activity">
    <reaction evidence="2">
        <text>aldehydo-D-ribose 5-phosphate = D-ribulose 5-phosphate</text>
        <dbReference type="Rhea" id="RHEA:14657"/>
        <dbReference type="ChEBI" id="CHEBI:58121"/>
        <dbReference type="ChEBI" id="CHEBI:58273"/>
        <dbReference type="EC" id="5.3.1.6"/>
    </reaction>
</comment>
<feature type="binding site" evidence="2">
    <location>
        <begin position="93"/>
        <end position="96"/>
    </location>
    <ligand>
        <name>substrate</name>
    </ligand>
</feature>
<dbReference type="NCBIfam" id="TIGR00021">
    <property type="entry name" value="rpiA"/>
    <property type="match status" value="1"/>
</dbReference>
<evidence type="ECO:0000256" key="2">
    <source>
        <dbReference type="HAMAP-Rule" id="MF_00170"/>
    </source>
</evidence>
<feature type="binding site" evidence="2">
    <location>
        <position position="120"/>
    </location>
    <ligand>
        <name>substrate</name>
    </ligand>
</feature>
<dbReference type="EC" id="5.3.1.6" evidence="2"/>
<dbReference type="NCBIfam" id="NF001924">
    <property type="entry name" value="PRK00702.1"/>
    <property type="match status" value="1"/>
</dbReference>
<gene>
    <name evidence="2" type="primary">rpiA</name>
    <name evidence="3" type="ORF">JOC58_003044</name>
</gene>
<comment type="pathway">
    <text evidence="2">Carbohydrate degradation; pentose phosphate pathway; D-ribose 5-phosphate from D-ribulose 5-phosphate (non-oxidative stage): step 1/1.</text>
</comment>
<accession>A0ABU1J0V6</accession>
<evidence type="ECO:0000313" key="4">
    <source>
        <dbReference type="Proteomes" id="UP001185028"/>
    </source>
</evidence>
<dbReference type="Proteomes" id="UP001185028">
    <property type="component" value="Unassembled WGS sequence"/>
</dbReference>
<dbReference type="Gene3D" id="3.40.50.1360">
    <property type="match status" value="1"/>
</dbReference>
<keyword evidence="1 2" id="KW-0413">Isomerase</keyword>
<protein>
    <recommendedName>
        <fullName evidence="2">Ribose-5-phosphate isomerase A</fullName>
        <ecNumber evidence="2">5.3.1.6</ecNumber>
    </recommendedName>
    <alternativeName>
        <fullName evidence="2">Phosphoriboisomerase A</fullName>
        <shortName evidence="2">PRI</shortName>
    </alternativeName>
</protein>
<keyword evidence="4" id="KW-1185">Reference proteome</keyword>
<dbReference type="PANTHER" id="PTHR11934">
    <property type="entry name" value="RIBOSE-5-PHOSPHATE ISOMERASE"/>
    <property type="match status" value="1"/>
</dbReference>
<feature type="binding site" evidence="2">
    <location>
        <begin position="25"/>
        <end position="28"/>
    </location>
    <ligand>
        <name>substrate</name>
    </ligand>
</feature>
<organism evidence="3 4">
    <name type="scientific">Paenibacillus hunanensis</name>
    <dbReference type="NCBI Taxonomy" id="539262"/>
    <lineage>
        <taxon>Bacteria</taxon>
        <taxon>Bacillati</taxon>
        <taxon>Bacillota</taxon>
        <taxon>Bacilli</taxon>
        <taxon>Bacillales</taxon>
        <taxon>Paenibacillaceae</taxon>
        <taxon>Paenibacillus</taxon>
    </lineage>
</organism>
<feature type="binding site" evidence="2">
    <location>
        <begin position="80"/>
        <end position="83"/>
    </location>
    <ligand>
        <name>substrate</name>
    </ligand>
</feature>
<comment type="similarity">
    <text evidence="2">Belongs to the ribose 5-phosphate isomerase family.</text>
</comment>
<dbReference type="CDD" id="cd01398">
    <property type="entry name" value="RPI_A"/>
    <property type="match status" value="1"/>
</dbReference>
<proteinExistence type="inferred from homology"/>
<evidence type="ECO:0000256" key="1">
    <source>
        <dbReference type="ARBA" id="ARBA00023235"/>
    </source>
</evidence>
<comment type="function">
    <text evidence="2">Catalyzes the reversible conversion of ribose-5-phosphate to ribulose 5-phosphate.</text>
</comment>
<name>A0ABU1J0V6_9BACL</name>